<dbReference type="AlphaFoldDB" id="A0A7H1BL00"/>
<reference evidence="1 2" key="1">
    <citation type="submission" date="2020-09" db="EMBL/GenBank/DDBJ databases">
        <title>A novel species.</title>
        <authorList>
            <person name="Gao J."/>
        </authorList>
    </citation>
    <scope>NUCLEOTIDE SEQUENCE [LARGE SCALE GENOMIC DNA]</scope>
    <source>
        <strain evidence="1 2">CRXT-Y-14</strain>
        <plasmid evidence="1 2">unnamed2</plasmid>
    </source>
</reference>
<accession>A0A7H1BL00</accession>
<protein>
    <submittedName>
        <fullName evidence="1">Uncharacterized protein</fullName>
    </submittedName>
</protein>
<evidence type="ECO:0000313" key="1">
    <source>
        <dbReference type="EMBL" id="QNS09405.1"/>
    </source>
</evidence>
<geneLocation type="plasmid" evidence="1 2">
    <name>unnamed2</name>
</geneLocation>
<dbReference type="EMBL" id="CP061283">
    <property type="protein sequence ID" value="QNS09405.1"/>
    <property type="molecule type" value="Genomic_DNA"/>
</dbReference>
<dbReference type="Proteomes" id="UP000516428">
    <property type="component" value="Plasmid unnamed2"/>
</dbReference>
<name>A0A7H1BL00_9ACTN</name>
<keyword evidence="2" id="KW-1185">Reference proteome</keyword>
<sequence length="240" mass="26654">MTETPARRRVLLPDDEDWLALFMNMEEPLLQQLALNTRAVRDGEEDVWQLPADLDGTAAHDAWGRLFQALPAPLRHTATNTNRSVPNDARPPGQYTLYAPDGRWEHTPLYPADIDPRDVDTVAAVLAHFRRAVEGHDDTQLADFLEQLADDWAEPGRDGDPEKLVNDFARGLAVLHLDRQPDTKVLLAAVAAAGPGQEPPERIVLTQAQEDAYQRFATRLSSAVAGTSAHDYALHRFAND</sequence>
<dbReference type="KEGG" id="sxn:IAG42_37195"/>
<proteinExistence type="predicted"/>
<keyword evidence="1" id="KW-0614">Plasmid</keyword>
<gene>
    <name evidence="1" type="ORF">IAG42_37195</name>
</gene>
<dbReference type="RefSeq" id="WP_188342060.1">
    <property type="nucleotide sequence ID" value="NZ_CP061283.1"/>
</dbReference>
<organism evidence="1 2">
    <name type="scientific">Streptomyces xanthii</name>
    <dbReference type="NCBI Taxonomy" id="2768069"/>
    <lineage>
        <taxon>Bacteria</taxon>
        <taxon>Bacillati</taxon>
        <taxon>Actinomycetota</taxon>
        <taxon>Actinomycetes</taxon>
        <taxon>Kitasatosporales</taxon>
        <taxon>Streptomycetaceae</taxon>
        <taxon>Streptomyces</taxon>
    </lineage>
</organism>
<evidence type="ECO:0000313" key="2">
    <source>
        <dbReference type="Proteomes" id="UP000516428"/>
    </source>
</evidence>